<evidence type="ECO:0000256" key="4">
    <source>
        <dbReference type="ARBA" id="ARBA00023295"/>
    </source>
</evidence>
<dbReference type="FunFam" id="3.20.20.70:FF:000118">
    <property type="entry name" value="Alpha-galactosidase"/>
    <property type="match status" value="1"/>
</dbReference>
<dbReference type="SUPFAM" id="SSF51445">
    <property type="entry name" value="(Trans)glycosidases"/>
    <property type="match status" value="1"/>
</dbReference>
<gene>
    <name evidence="10" type="ORF">SAMN05421636_10234</name>
</gene>
<dbReference type="STRING" id="641691.SAMN05421636_10234"/>
<feature type="binding site" evidence="7">
    <location>
        <position position="553"/>
    </location>
    <ligand>
        <name>substrate</name>
    </ligand>
</feature>
<dbReference type="Proteomes" id="UP000199109">
    <property type="component" value="Unassembled WGS sequence"/>
</dbReference>
<dbReference type="CDD" id="cd14791">
    <property type="entry name" value="GH36"/>
    <property type="match status" value="1"/>
</dbReference>
<dbReference type="PROSITE" id="PS00512">
    <property type="entry name" value="ALPHA_GALACTOSIDASE"/>
    <property type="match status" value="1"/>
</dbReference>
<evidence type="ECO:0000256" key="7">
    <source>
        <dbReference type="PIRSR" id="PIRSR005536-2"/>
    </source>
</evidence>
<dbReference type="InterPro" id="IPR017853">
    <property type="entry name" value="GH"/>
</dbReference>
<dbReference type="PIRSF" id="PIRSF005536">
    <property type="entry name" value="Agal"/>
    <property type="match status" value="1"/>
</dbReference>
<reference evidence="10 11" key="1">
    <citation type="submission" date="2016-10" db="EMBL/GenBank/DDBJ databases">
        <authorList>
            <person name="de Groot N.N."/>
        </authorList>
    </citation>
    <scope>NUCLEOTIDE SEQUENCE [LARGE SCALE GENOMIC DNA]</scope>
    <source>
        <strain evidence="10 11">DSM 23421</strain>
    </source>
</reference>
<dbReference type="InterPro" id="IPR031705">
    <property type="entry name" value="Glyco_hydro_36_C"/>
</dbReference>
<dbReference type="InterPro" id="IPR000111">
    <property type="entry name" value="Glyco_hydro_27/36_CS"/>
</dbReference>
<dbReference type="Gene3D" id="3.20.20.70">
    <property type="entry name" value="Aldolase class I"/>
    <property type="match status" value="1"/>
</dbReference>
<dbReference type="PRINTS" id="PR00743">
    <property type="entry name" value="GLHYDRLASE36"/>
</dbReference>
<dbReference type="InterPro" id="IPR002252">
    <property type="entry name" value="Glyco_hydro_36"/>
</dbReference>
<organism evidence="10 11">
    <name type="scientific">Pricia antarctica</name>
    <dbReference type="NCBI Taxonomy" id="641691"/>
    <lineage>
        <taxon>Bacteria</taxon>
        <taxon>Pseudomonadati</taxon>
        <taxon>Bacteroidota</taxon>
        <taxon>Flavobacteriia</taxon>
        <taxon>Flavobacteriales</taxon>
        <taxon>Flavobacteriaceae</taxon>
        <taxon>Pricia</taxon>
    </lineage>
</organism>
<feature type="domain" description="Glycosyl hydrolase family 36 C-terminal" evidence="8">
    <location>
        <begin position="652"/>
        <end position="732"/>
    </location>
</feature>
<feature type="binding site" evidence="7">
    <location>
        <position position="205"/>
    </location>
    <ligand>
        <name>substrate</name>
    </ligand>
</feature>
<proteinExistence type="inferred from homology"/>
<comment type="similarity">
    <text evidence="5">Belongs to the glycosyl hydrolase.</text>
</comment>
<dbReference type="Pfam" id="PF02065">
    <property type="entry name" value="Melibiase"/>
    <property type="match status" value="1"/>
</dbReference>
<dbReference type="EMBL" id="FNAO01000002">
    <property type="protein sequence ID" value="SDD82832.1"/>
    <property type="molecule type" value="Genomic_DNA"/>
</dbReference>
<dbReference type="InterPro" id="IPR031704">
    <property type="entry name" value="Glyco_hydro_36_N"/>
</dbReference>
<dbReference type="PANTHER" id="PTHR43053">
    <property type="entry name" value="GLYCOSIDASE FAMILY 31"/>
    <property type="match status" value="1"/>
</dbReference>
<dbReference type="AlphaFoldDB" id="A0A1G6XXT9"/>
<evidence type="ECO:0000259" key="9">
    <source>
        <dbReference type="Pfam" id="PF16875"/>
    </source>
</evidence>
<evidence type="ECO:0000256" key="5">
    <source>
        <dbReference type="PIRNR" id="PIRNR005536"/>
    </source>
</evidence>
<evidence type="ECO:0000259" key="8">
    <source>
        <dbReference type="Pfam" id="PF16874"/>
    </source>
</evidence>
<sequence length="736" mass="84985">MSNKKKIIYGQWHASVCYKPLHIIKHSFLTALPLLCCFSIASLFGQIRNNVNAQEWLLDTDAMTYKLAVVDNKLYSQYYGKKLNDSLIIPWVERQEVAVRGGEVDKTPAIEVIFEDGTRDLDLIFSKAEIREDDGVQVLRIDLKDTYYPLLVSSYYKVLPEYDIIERWTELKNIGKKDIRIEKALSASLWLPENDYELTHFSGIWGTEFQPNTTLLTQGKKIVGSRNFKSYGSPLFLVNKQGKATEFDGEVWYGQIHYSGNWSLIFDKQPRGEQQILGGINFWDTEWTLRPDTTFKTPVFSFGYTDRGKGAVSRNYGAYVRDRILPKSHRHKIRPILYNSWYATEFDVNEKQQLALATVAKKIGVETFVIDDGWFKGRVNDKAGLGDWTVDRNKFPNGLNPLIKKINAMGMDFGIWVEPEMVNPDSDLYREHPDWVMHFENRTRTTGRNQLMLNLAREDVYEYLYEALHNLLNDHNITYLKWDMNKTLTEPGWPEADLSVQHEVRILYIENLYRLIDSLRRDFPELWIETCSSGGGRADLEIFKRTDVAWASDNIDPADRVMIQYAYLNAFPANTMVSWTGHQERHGITYDLDFHFDVSMSGVLGVGNDITKWTPAEIDLASKKITLYKAIRNTVQQGDLYRLASPFESNTSVLQYVGKDRSETVLFYYELEERLKGSTSFPHKNQIVRLKGLKKDAVYTLEDTGKKYSGSDLMEQGIAFPLNKGYSSAILRFKEK</sequence>
<feature type="domain" description="Glycosyl hydrolase family 36 N-terminal" evidence="9">
    <location>
        <begin position="94"/>
        <end position="289"/>
    </location>
</feature>
<dbReference type="OrthoDB" id="9758822at2"/>
<evidence type="ECO:0000256" key="1">
    <source>
        <dbReference type="ARBA" id="ARBA00001255"/>
    </source>
</evidence>
<dbReference type="InterPro" id="IPR013785">
    <property type="entry name" value="Aldolase_TIM"/>
</dbReference>
<keyword evidence="11" id="KW-1185">Reference proteome</keyword>
<protein>
    <recommendedName>
        <fullName evidence="2 5">Alpha-galactosidase</fullName>
        <ecNumber evidence="2 5">3.2.1.22</ecNumber>
    </recommendedName>
</protein>
<evidence type="ECO:0000256" key="2">
    <source>
        <dbReference type="ARBA" id="ARBA00012755"/>
    </source>
</evidence>
<dbReference type="InterPro" id="IPR038417">
    <property type="entry name" value="Alpga-gal_N_sf"/>
</dbReference>
<dbReference type="RefSeq" id="WP_091865707.1">
    <property type="nucleotide sequence ID" value="NZ_FNAO01000002.1"/>
</dbReference>
<dbReference type="InterPro" id="IPR050985">
    <property type="entry name" value="Alpha-glycosidase_related"/>
</dbReference>
<dbReference type="Gene3D" id="2.70.98.60">
    <property type="entry name" value="alpha-galactosidase from lactobacil brevis"/>
    <property type="match status" value="1"/>
</dbReference>
<evidence type="ECO:0000256" key="3">
    <source>
        <dbReference type="ARBA" id="ARBA00022801"/>
    </source>
</evidence>
<dbReference type="GO" id="GO:0004557">
    <property type="term" value="F:alpha-galactosidase activity"/>
    <property type="evidence" value="ECO:0007669"/>
    <property type="project" value="UniProtKB-UniRule"/>
</dbReference>
<feature type="binding site" evidence="7">
    <location>
        <position position="448"/>
    </location>
    <ligand>
        <name>substrate</name>
    </ligand>
</feature>
<evidence type="ECO:0000256" key="6">
    <source>
        <dbReference type="PIRSR" id="PIRSR005536-1"/>
    </source>
</evidence>
<feature type="binding site" evidence="7">
    <location>
        <position position="531"/>
    </location>
    <ligand>
        <name>substrate</name>
    </ligand>
</feature>
<comment type="catalytic activity">
    <reaction evidence="1 5">
        <text>Hydrolysis of terminal, non-reducing alpha-D-galactose residues in alpha-D-galactosides, including galactose oligosaccharides, galactomannans and galactolipids.</text>
        <dbReference type="EC" id="3.2.1.22"/>
    </reaction>
</comment>
<feature type="active site" description="Proton donor" evidence="6">
    <location>
        <position position="553"/>
    </location>
</feature>
<dbReference type="Gene3D" id="2.60.40.1180">
    <property type="entry name" value="Golgi alpha-mannosidase II"/>
    <property type="match status" value="1"/>
</dbReference>
<dbReference type="Pfam" id="PF16874">
    <property type="entry name" value="Glyco_hydro_36C"/>
    <property type="match status" value="1"/>
</dbReference>
<keyword evidence="3 5" id="KW-0378">Hydrolase</keyword>
<dbReference type="Pfam" id="PF16875">
    <property type="entry name" value="Glyco_hydro_36N"/>
    <property type="match status" value="1"/>
</dbReference>
<keyword evidence="4 5" id="KW-0326">Glycosidase</keyword>
<evidence type="ECO:0000313" key="11">
    <source>
        <dbReference type="Proteomes" id="UP000199109"/>
    </source>
</evidence>
<dbReference type="EC" id="3.2.1.22" evidence="2 5"/>
<dbReference type="InterPro" id="IPR013780">
    <property type="entry name" value="Glyco_hydro_b"/>
</dbReference>
<name>A0A1G6XXT9_9FLAO</name>
<dbReference type="PANTHER" id="PTHR43053:SF3">
    <property type="entry name" value="ALPHA-GALACTOSIDASE C-RELATED"/>
    <property type="match status" value="1"/>
</dbReference>
<feature type="active site" description="Nucleophile" evidence="6">
    <location>
        <position position="483"/>
    </location>
</feature>
<evidence type="ECO:0000313" key="10">
    <source>
        <dbReference type="EMBL" id="SDD82832.1"/>
    </source>
</evidence>
<feature type="binding site" evidence="7">
    <location>
        <begin position="481"/>
        <end position="485"/>
    </location>
    <ligand>
        <name>substrate</name>
    </ligand>
</feature>
<accession>A0A1G6XXT9</accession>
<dbReference type="GO" id="GO:0016052">
    <property type="term" value="P:carbohydrate catabolic process"/>
    <property type="evidence" value="ECO:0007669"/>
    <property type="project" value="InterPro"/>
</dbReference>
<feature type="binding site" evidence="7">
    <location>
        <begin position="371"/>
        <end position="372"/>
    </location>
    <ligand>
        <name>substrate</name>
    </ligand>
</feature>